<name>A0A4D6KWF3_VIGUN</name>
<reference evidence="1 2" key="1">
    <citation type="submission" date="2019-04" db="EMBL/GenBank/DDBJ databases">
        <title>An improved genome assembly and genetic linkage map for asparagus bean, Vigna unguiculata ssp. sesquipedialis.</title>
        <authorList>
            <person name="Xia Q."/>
            <person name="Zhang R."/>
            <person name="Dong Y."/>
        </authorList>
    </citation>
    <scope>NUCLEOTIDE SEQUENCE [LARGE SCALE GENOMIC DNA]</scope>
    <source>
        <tissue evidence="1">Leaf</tissue>
    </source>
</reference>
<dbReference type="AlphaFoldDB" id="A0A4D6KWF3"/>
<sequence length="188" mass="20062">MLWAGQQIKHQGGGGFSKETTKTVDCARTGDLAGTGNFAGTVVFARTADFVVVVDFRNGRWTSCLRCGLQRGVAVQRCDGAVENKSVGMEPVKFLQMSAKGGGFSKETTKTVDCAWTGDLAGTGNFAGTVVFARTADFVVVVDFRNGRWTSCLRCGLQRGVAVQRCDGAVENKSVGMEPVKFLQMSAK</sequence>
<accession>A0A4D6KWF3</accession>
<evidence type="ECO:0000313" key="1">
    <source>
        <dbReference type="EMBL" id="QCD81812.1"/>
    </source>
</evidence>
<dbReference type="EMBL" id="CP039346">
    <property type="protein sequence ID" value="QCD81812.1"/>
    <property type="molecule type" value="Genomic_DNA"/>
</dbReference>
<proteinExistence type="predicted"/>
<protein>
    <submittedName>
        <fullName evidence="1">Uncharacterized protein</fullName>
    </submittedName>
</protein>
<organism evidence="1 2">
    <name type="scientific">Vigna unguiculata</name>
    <name type="common">Cowpea</name>
    <dbReference type="NCBI Taxonomy" id="3917"/>
    <lineage>
        <taxon>Eukaryota</taxon>
        <taxon>Viridiplantae</taxon>
        <taxon>Streptophyta</taxon>
        <taxon>Embryophyta</taxon>
        <taxon>Tracheophyta</taxon>
        <taxon>Spermatophyta</taxon>
        <taxon>Magnoliopsida</taxon>
        <taxon>eudicotyledons</taxon>
        <taxon>Gunneridae</taxon>
        <taxon>Pentapetalae</taxon>
        <taxon>rosids</taxon>
        <taxon>fabids</taxon>
        <taxon>Fabales</taxon>
        <taxon>Fabaceae</taxon>
        <taxon>Papilionoideae</taxon>
        <taxon>50 kb inversion clade</taxon>
        <taxon>NPAAA clade</taxon>
        <taxon>indigoferoid/millettioid clade</taxon>
        <taxon>Phaseoleae</taxon>
        <taxon>Vigna</taxon>
    </lineage>
</organism>
<evidence type="ECO:0000313" key="2">
    <source>
        <dbReference type="Proteomes" id="UP000501690"/>
    </source>
</evidence>
<gene>
    <name evidence="1" type="ORF">DEO72_LG2g2142</name>
</gene>
<dbReference type="Proteomes" id="UP000501690">
    <property type="component" value="Linkage Group LG2"/>
</dbReference>
<keyword evidence="2" id="KW-1185">Reference proteome</keyword>